<proteinExistence type="predicted"/>
<reference evidence="1" key="1">
    <citation type="journal article" date="2017" name="Gigascience">
        <title>The genome draft of coconut (Cocos nucifera).</title>
        <authorList>
            <person name="Xiao Y."/>
            <person name="Xu P."/>
            <person name="Fan H."/>
            <person name="Baudouin L."/>
            <person name="Xia W."/>
            <person name="Bocs S."/>
            <person name="Xu J."/>
            <person name="Li Q."/>
            <person name="Guo A."/>
            <person name="Zhou L."/>
            <person name="Li J."/>
            <person name="Wu Y."/>
            <person name="Ma Z."/>
            <person name="Armero A."/>
            <person name="Issali A.E."/>
            <person name="Liu N."/>
            <person name="Peng M."/>
            <person name="Yang Y."/>
        </authorList>
    </citation>
    <scope>NUCLEOTIDE SEQUENCE</scope>
    <source>
        <tissue evidence="1">Spear leaf of Hainan Tall coconut</tissue>
    </source>
</reference>
<organism evidence="1 2">
    <name type="scientific">Cocos nucifera</name>
    <name type="common">Coconut palm</name>
    <dbReference type="NCBI Taxonomy" id="13894"/>
    <lineage>
        <taxon>Eukaryota</taxon>
        <taxon>Viridiplantae</taxon>
        <taxon>Streptophyta</taxon>
        <taxon>Embryophyta</taxon>
        <taxon>Tracheophyta</taxon>
        <taxon>Spermatophyta</taxon>
        <taxon>Magnoliopsida</taxon>
        <taxon>Liliopsida</taxon>
        <taxon>Arecaceae</taxon>
        <taxon>Arecoideae</taxon>
        <taxon>Cocoseae</taxon>
        <taxon>Attaleinae</taxon>
        <taxon>Cocos</taxon>
    </lineage>
</organism>
<accession>A0A8K0HY22</accession>
<evidence type="ECO:0000313" key="1">
    <source>
        <dbReference type="EMBL" id="KAG1330600.1"/>
    </source>
</evidence>
<sequence length="51" mass="6009">MRDNPWDFFFPSNYAVTRIATQTCGHRSNLCPHAYNFYTLISTEYNLCTRA</sequence>
<reference evidence="1" key="2">
    <citation type="submission" date="2019-07" db="EMBL/GenBank/DDBJ databases">
        <authorList>
            <person name="Yang Y."/>
            <person name="Bocs S."/>
            <person name="Baudouin L."/>
        </authorList>
    </citation>
    <scope>NUCLEOTIDE SEQUENCE</scope>
    <source>
        <tissue evidence="1">Spear leaf of Hainan Tall coconut</tissue>
    </source>
</reference>
<name>A0A8K0HY22_COCNU</name>
<evidence type="ECO:0000313" key="2">
    <source>
        <dbReference type="Proteomes" id="UP000797356"/>
    </source>
</evidence>
<dbReference type="Proteomes" id="UP000797356">
    <property type="component" value="Chromosome 2"/>
</dbReference>
<protein>
    <submittedName>
        <fullName evidence="1">Uncharacterized protein</fullName>
    </submittedName>
</protein>
<gene>
    <name evidence="1" type="ORF">COCNU_02G005680</name>
</gene>
<dbReference type="EMBL" id="CM017873">
    <property type="protein sequence ID" value="KAG1330600.1"/>
    <property type="molecule type" value="Genomic_DNA"/>
</dbReference>
<comment type="caution">
    <text evidence="1">The sequence shown here is derived from an EMBL/GenBank/DDBJ whole genome shotgun (WGS) entry which is preliminary data.</text>
</comment>
<keyword evidence="2" id="KW-1185">Reference proteome</keyword>
<dbReference type="AlphaFoldDB" id="A0A8K0HY22"/>